<dbReference type="InterPro" id="IPR052337">
    <property type="entry name" value="SAT4-like"/>
</dbReference>
<feature type="transmembrane region" description="Helical" evidence="6">
    <location>
        <begin position="27"/>
        <end position="49"/>
    </location>
</feature>
<accession>A0A4R8RT48</accession>
<dbReference type="PANTHER" id="PTHR33048:SF47">
    <property type="entry name" value="INTEGRAL MEMBRANE PROTEIN-RELATED"/>
    <property type="match status" value="1"/>
</dbReference>
<comment type="subcellular location">
    <subcellularLocation>
        <location evidence="1">Membrane</location>
        <topology evidence="1">Multi-pass membrane protein</topology>
    </subcellularLocation>
</comment>
<evidence type="ECO:0000256" key="1">
    <source>
        <dbReference type="ARBA" id="ARBA00004141"/>
    </source>
</evidence>
<feature type="transmembrane region" description="Helical" evidence="6">
    <location>
        <begin position="61"/>
        <end position="81"/>
    </location>
</feature>
<dbReference type="Pfam" id="PF20684">
    <property type="entry name" value="Fung_rhodopsin"/>
    <property type="match status" value="1"/>
</dbReference>
<keyword evidence="4 6" id="KW-0472">Membrane</keyword>
<feature type="transmembrane region" description="Helical" evidence="6">
    <location>
        <begin position="140"/>
        <end position="161"/>
    </location>
</feature>
<reference evidence="8 9" key="1">
    <citation type="submission" date="2018-12" db="EMBL/GenBank/DDBJ databases">
        <title>Genome sequence and assembly of Colletotrichum trifolii.</title>
        <authorList>
            <person name="Gan P."/>
            <person name="Shirasu K."/>
        </authorList>
    </citation>
    <scope>NUCLEOTIDE SEQUENCE [LARGE SCALE GENOMIC DNA]</scope>
    <source>
        <strain evidence="8 9">543-2</strain>
    </source>
</reference>
<dbReference type="PANTHER" id="PTHR33048">
    <property type="entry name" value="PTH11-LIKE INTEGRAL MEMBRANE PROTEIN (AFU_ORTHOLOGUE AFUA_5G11245)"/>
    <property type="match status" value="1"/>
</dbReference>
<feature type="domain" description="Rhodopsin" evidence="7">
    <location>
        <begin position="45"/>
        <end position="315"/>
    </location>
</feature>
<evidence type="ECO:0000313" key="8">
    <source>
        <dbReference type="EMBL" id="TDZ75199.1"/>
    </source>
</evidence>
<evidence type="ECO:0000259" key="7">
    <source>
        <dbReference type="Pfam" id="PF20684"/>
    </source>
</evidence>
<evidence type="ECO:0000256" key="2">
    <source>
        <dbReference type="ARBA" id="ARBA00022692"/>
    </source>
</evidence>
<keyword evidence="9" id="KW-1185">Reference proteome</keyword>
<evidence type="ECO:0000256" key="5">
    <source>
        <dbReference type="ARBA" id="ARBA00038359"/>
    </source>
</evidence>
<feature type="transmembrane region" description="Helical" evidence="6">
    <location>
        <begin position="101"/>
        <end position="128"/>
    </location>
</feature>
<dbReference type="InterPro" id="IPR049326">
    <property type="entry name" value="Rhodopsin_dom_fungi"/>
</dbReference>
<proteinExistence type="inferred from homology"/>
<comment type="caution">
    <text evidence="8">The sequence shown here is derived from an EMBL/GenBank/DDBJ whole genome shotgun (WGS) entry which is preliminary data.</text>
</comment>
<dbReference type="EMBL" id="RYZW01000001">
    <property type="protein sequence ID" value="TDZ75199.1"/>
    <property type="molecule type" value="Genomic_DNA"/>
</dbReference>
<dbReference type="AlphaFoldDB" id="A0A4R8RT48"/>
<protein>
    <recommendedName>
        <fullName evidence="7">Rhodopsin domain-containing protein</fullName>
    </recommendedName>
</protein>
<keyword evidence="2 6" id="KW-0812">Transmembrane</keyword>
<evidence type="ECO:0000256" key="4">
    <source>
        <dbReference type="ARBA" id="ARBA00023136"/>
    </source>
</evidence>
<comment type="similarity">
    <text evidence="5">Belongs to the SAT4 family.</text>
</comment>
<evidence type="ECO:0000256" key="3">
    <source>
        <dbReference type="ARBA" id="ARBA00022989"/>
    </source>
</evidence>
<keyword evidence="3 6" id="KW-1133">Transmembrane helix</keyword>
<feature type="transmembrane region" description="Helical" evidence="6">
    <location>
        <begin position="198"/>
        <end position="217"/>
    </location>
</feature>
<organism evidence="8 9">
    <name type="scientific">Colletotrichum trifolii</name>
    <dbReference type="NCBI Taxonomy" id="5466"/>
    <lineage>
        <taxon>Eukaryota</taxon>
        <taxon>Fungi</taxon>
        <taxon>Dikarya</taxon>
        <taxon>Ascomycota</taxon>
        <taxon>Pezizomycotina</taxon>
        <taxon>Sordariomycetes</taxon>
        <taxon>Hypocreomycetidae</taxon>
        <taxon>Glomerellales</taxon>
        <taxon>Glomerellaceae</taxon>
        <taxon>Colletotrichum</taxon>
        <taxon>Colletotrichum orbiculare species complex</taxon>
    </lineage>
</organism>
<sequence length="396" mass="43880">MTTFWELLANGADNSGEARPALNNKPVMIGVVVGFLVLTWLCALLRLWCRFFIVKAPGWDDFFIAAVLVSLTVGSIGICVGTDYGLGEHMRKLTLPELSEYIYVFYICNGTLPMSTTFIKVAILLQYLRTFERGSKSRRLTILMLFITVIWGTVYIFLAWIPCVPVRAYWDWSIGSSKRWAFGSQIAEELIRAYEIHATSNMILDFIIFAIPLPLYFNSDVSKKSRKSVLGLFLLGSVEGEHIEHEASEQKADAVDRSVIMLAAWRLAALIGSRAGTYPTLDVTWYAPVPMVLTALEIDVAAICASLPVFWPVLKSSMGNIFVTHEVKVTVTTESRQLSRSCGGDDDLELGTGTSFSYSNQSCSQPSPTQDTDVLVQPQTQIFGTYLLGKTTTSIG</sequence>
<dbReference type="Proteomes" id="UP000295703">
    <property type="component" value="Unassembled WGS sequence"/>
</dbReference>
<evidence type="ECO:0000313" key="9">
    <source>
        <dbReference type="Proteomes" id="UP000295703"/>
    </source>
</evidence>
<gene>
    <name evidence="8" type="ORF">CTRI78_v000018</name>
</gene>
<name>A0A4R8RT48_COLTR</name>
<evidence type="ECO:0000256" key="6">
    <source>
        <dbReference type="SAM" id="Phobius"/>
    </source>
</evidence>
<dbReference type="GO" id="GO:0016020">
    <property type="term" value="C:membrane"/>
    <property type="evidence" value="ECO:0007669"/>
    <property type="project" value="UniProtKB-SubCell"/>
</dbReference>